<evidence type="ECO:0000313" key="1">
    <source>
        <dbReference type="EMBL" id="KPA87035.1"/>
    </source>
</evidence>
<dbReference type="AlphaFoldDB" id="A0A0N0E0Z1"/>
<proteinExistence type="predicted"/>
<comment type="caution">
    <text evidence="1">The sequence shown here is derived from an EMBL/GenBank/DDBJ whole genome shotgun (WGS) entry which is preliminary data.</text>
</comment>
<reference evidence="1 2" key="1">
    <citation type="journal article" date="2015" name="PLoS ONE">
        <title>Rice-Infecting Pseudomonas Genomes Are Highly Accessorized and Harbor Multiple Putative Virulence Mechanisms to Cause Sheath Brown Rot.</title>
        <authorList>
            <person name="Quibod I.L."/>
            <person name="Grande G."/>
            <person name="Oreiro E.G."/>
            <person name="Borja F.N."/>
            <person name="Dossa G.S."/>
            <person name="Mauleon R."/>
            <person name="Cruz C.V."/>
            <person name="Oliva R."/>
        </authorList>
    </citation>
    <scope>NUCLEOTIDE SEQUENCE [LARGE SCALE GENOMIC DNA]</scope>
    <source>
        <strain evidence="1 2">IRRI 6609</strain>
    </source>
</reference>
<dbReference type="PATRIC" id="fig|50340.43.peg.5059"/>
<accession>A0A0N0E0Z1</accession>
<dbReference type="Proteomes" id="UP000037931">
    <property type="component" value="Unassembled WGS sequence"/>
</dbReference>
<gene>
    <name evidence="1" type="ORF">PF66_06380</name>
</gene>
<evidence type="ECO:0000313" key="2">
    <source>
        <dbReference type="Proteomes" id="UP000037931"/>
    </source>
</evidence>
<organism evidence="1 2">
    <name type="scientific">Pseudomonas asplenii</name>
    <dbReference type="NCBI Taxonomy" id="53407"/>
    <lineage>
        <taxon>Bacteria</taxon>
        <taxon>Pseudomonadati</taxon>
        <taxon>Pseudomonadota</taxon>
        <taxon>Gammaproteobacteria</taxon>
        <taxon>Pseudomonadales</taxon>
        <taxon>Pseudomonadaceae</taxon>
        <taxon>Pseudomonas</taxon>
    </lineage>
</organism>
<name>A0A0N0E0Z1_9PSED</name>
<dbReference type="EMBL" id="JSYZ01000054">
    <property type="protein sequence ID" value="KPA87035.1"/>
    <property type="molecule type" value="Genomic_DNA"/>
</dbReference>
<dbReference type="SUPFAM" id="SSF57938">
    <property type="entry name" value="DnaJ/Hsp40 cysteine-rich domain"/>
    <property type="match status" value="1"/>
</dbReference>
<keyword evidence="2" id="KW-1185">Reference proteome</keyword>
<sequence>MSYSRTDYYAEGLAESFEEHGITATREQIKAVASDVAAWAESIGMAFQVPAGDPRDSELADLRKQLDRERNKVICRECKGSGEYVSRGPHHSSFGRCFKCRGEGRHAP</sequence>
<dbReference type="OrthoDB" id="7023418at2"/>
<dbReference type="InterPro" id="IPR036410">
    <property type="entry name" value="HSP_DnaJ_Cys-rich_dom_sf"/>
</dbReference>
<dbReference type="RefSeq" id="WP_054064836.1">
    <property type="nucleotide sequence ID" value="NZ_JSYZ01000054.1"/>
</dbReference>
<protein>
    <submittedName>
        <fullName evidence="1">Uncharacterized protein</fullName>
    </submittedName>
</protein>
<dbReference type="STRING" id="50340.PF66_06380"/>